<evidence type="ECO:0000256" key="1">
    <source>
        <dbReference type="SAM" id="Phobius"/>
    </source>
</evidence>
<keyword evidence="3" id="KW-1185">Reference proteome</keyword>
<evidence type="ECO:0000313" key="2">
    <source>
        <dbReference type="EMBL" id="KAL1525964.1"/>
    </source>
</evidence>
<evidence type="ECO:0000313" key="3">
    <source>
        <dbReference type="Proteomes" id="UP001515480"/>
    </source>
</evidence>
<keyword evidence="1" id="KW-0812">Transmembrane</keyword>
<dbReference type="AlphaFoldDB" id="A0AB34JW66"/>
<dbReference type="EMBL" id="JBGBPQ010000004">
    <property type="protein sequence ID" value="KAL1525964.1"/>
    <property type="molecule type" value="Genomic_DNA"/>
</dbReference>
<protein>
    <submittedName>
        <fullName evidence="2">Uncharacterized protein</fullName>
    </submittedName>
</protein>
<keyword evidence="1" id="KW-0472">Membrane</keyword>
<sequence length="101" mass="11049">MSISMPCLLEGLSWNSHQPLLMMAVPISLVILASVISRVARRASGLQWEVQVLAGDSTSAHMPDGQGFTTARQIWASRDVGVLCLDHRLKRSAERDGRCTC</sequence>
<feature type="transmembrane region" description="Helical" evidence="1">
    <location>
        <begin position="20"/>
        <end position="40"/>
    </location>
</feature>
<keyword evidence="1" id="KW-1133">Transmembrane helix</keyword>
<proteinExistence type="predicted"/>
<organism evidence="2 3">
    <name type="scientific">Prymnesium parvum</name>
    <name type="common">Toxic golden alga</name>
    <dbReference type="NCBI Taxonomy" id="97485"/>
    <lineage>
        <taxon>Eukaryota</taxon>
        <taxon>Haptista</taxon>
        <taxon>Haptophyta</taxon>
        <taxon>Prymnesiophyceae</taxon>
        <taxon>Prymnesiales</taxon>
        <taxon>Prymnesiaceae</taxon>
        <taxon>Prymnesium</taxon>
    </lineage>
</organism>
<accession>A0AB34JW66</accession>
<comment type="caution">
    <text evidence="2">The sequence shown here is derived from an EMBL/GenBank/DDBJ whole genome shotgun (WGS) entry which is preliminary data.</text>
</comment>
<gene>
    <name evidence="2" type="ORF">AB1Y20_020790</name>
</gene>
<reference evidence="2 3" key="1">
    <citation type="journal article" date="2024" name="Science">
        <title>Giant polyketide synthase enzymes in the biosynthesis of giant marine polyether toxins.</title>
        <authorList>
            <person name="Fallon T.R."/>
            <person name="Shende V.V."/>
            <person name="Wierzbicki I.H."/>
            <person name="Pendleton A.L."/>
            <person name="Watervoot N.F."/>
            <person name="Auber R.P."/>
            <person name="Gonzalez D.J."/>
            <person name="Wisecaver J.H."/>
            <person name="Moore B.S."/>
        </authorList>
    </citation>
    <scope>NUCLEOTIDE SEQUENCE [LARGE SCALE GENOMIC DNA]</scope>
    <source>
        <strain evidence="2 3">12B1</strain>
    </source>
</reference>
<name>A0AB34JW66_PRYPA</name>
<dbReference type="Proteomes" id="UP001515480">
    <property type="component" value="Unassembled WGS sequence"/>
</dbReference>